<dbReference type="PANTHER" id="PTHR10314">
    <property type="entry name" value="CYSTATHIONINE BETA-SYNTHASE"/>
    <property type="match status" value="1"/>
</dbReference>
<feature type="compositionally biased region" description="Low complexity" evidence="3">
    <location>
        <begin position="7"/>
        <end position="18"/>
    </location>
</feature>
<evidence type="ECO:0000259" key="4">
    <source>
        <dbReference type="Pfam" id="PF00291"/>
    </source>
</evidence>
<dbReference type="AlphaFoldDB" id="A0A919A0W5"/>
<dbReference type="SUPFAM" id="SSF53686">
    <property type="entry name" value="Tryptophan synthase beta subunit-like PLP-dependent enzymes"/>
    <property type="match status" value="1"/>
</dbReference>
<dbReference type="Pfam" id="PF00291">
    <property type="entry name" value="PALP"/>
    <property type="match status" value="1"/>
</dbReference>
<feature type="domain" description="Tryptophan synthase beta chain-like PALP" evidence="4">
    <location>
        <begin position="49"/>
        <end position="332"/>
    </location>
</feature>
<dbReference type="GO" id="GO:1901605">
    <property type="term" value="P:alpha-amino acid metabolic process"/>
    <property type="evidence" value="ECO:0007669"/>
    <property type="project" value="UniProtKB-ARBA"/>
</dbReference>
<dbReference type="InterPro" id="IPR001926">
    <property type="entry name" value="TrpB-like_PALP"/>
</dbReference>
<dbReference type="CDD" id="cd01561">
    <property type="entry name" value="CBS_like"/>
    <property type="match status" value="1"/>
</dbReference>
<dbReference type="Proteomes" id="UP000608024">
    <property type="component" value="Unassembled WGS sequence"/>
</dbReference>
<keyword evidence="6" id="KW-1185">Reference proteome</keyword>
<dbReference type="InterPro" id="IPR050214">
    <property type="entry name" value="Cys_Synth/Cystath_Beta-Synth"/>
</dbReference>
<keyword evidence="2" id="KW-0663">Pyridoxal phosphate</keyword>
<reference evidence="5" key="2">
    <citation type="submission" date="2020-09" db="EMBL/GenBank/DDBJ databases">
        <authorList>
            <person name="Sun Q."/>
            <person name="Ohkuma M."/>
        </authorList>
    </citation>
    <scope>NUCLEOTIDE SEQUENCE</scope>
    <source>
        <strain evidence="5">JCM 4784</strain>
    </source>
</reference>
<dbReference type="InterPro" id="IPR036052">
    <property type="entry name" value="TrpB-like_PALP_sf"/>
</dbReference>
<feature type="compositionally biased region" description="Pro residues" evidence="3">
    <location>
        <begin position="19"/>
        <end position="43"/>
    </location>
</feature>
<evidence type="ECO:0000256" key="3">
    <source>
        <dbReference type="SAM" id="MobiDB-lite"/>
    </source>
</evidence>
<accession>A0A919A0W5</accession>
<reference evidence="5" key="1">
    <citation type="journal article" date="2014" name="Int. J. Syst. Evol. Microbiol.">
        <title>Complete genome sequence of Corynebacterium casei LMG S-19264T (=DSM 44701T), isolated from a smear-ripened cheese.</title>
        <authorList>
            <consortium name="US DOE Joint Genome Institute (JGI-PGF)"/>
            <person name="Walter F."/>
            <person name="Albersmeier A."/>
            <person name="Kalinowski J."/>
            <person name="Ruckert C."/>
        </authorList>
    </citation>
    <scope>NUCLEOTIDE SEQUENCE</scope>
    <source>
        <strain evidence="5">JCM 4784</strain>
    </source>
</reference>
<comment type="cofactor">
    <cofactor evidence="1">
        <name>pyridoxal 5'-phosphate</name>
        <dbReference type="ChEBI" id="CHEBI:597326"/>
    </cofactor>
</comment>
<protein>
    <submittedName>
        <fullName evidence="5">Cysteine synthase A CysK2</fullName>
    </submittedName>
</protein>
<organism evidence="5 6">
    <name type="scientific">Streptomyces longispororuber</name>
    <dbReference type="NCBI Taxonomy" id="68230"/>
    <lineage>
        <taxon>Bacteria</taxon>
        <taxon>Bacillati</taxon>
        <taxon>Actinomycetota</taxon>
        <taxon>Actinomycetes</taxon>
        <taxon>Kitasatosporales</taxon>
        <taxon>Streptomycetaceae</taxon>
        <taxon>Streptomyces</taxon>
    </lineage>
</organism>
<gene>
    <name evidence="5" type="ORF">GCM10018785_58310</name>
</gene>
<feature type="region of interest" description="Disordered" evidence="3">
    <location>
        <begin position="1"/>
        <end position="44"/>
    </location>
</feature>
<dbReference type="Gene3D" id="3.40.50.1100">
    <property type="match status" value="2"/>
</dbReference>
<comment type="caution">
    <text evidence="5">The sequence shown here is derived from an EMBL/GenBank/DDBJ whole genome shotgun (WGS) entry which is preliminary data.</text>
</comment>
<evidence type="ECO:0000256" key="1">
    <source>
        <dbReference type="ARBA" id="ARBA00001933"/>
    </source>
</evidence>
<sequence>MQSPMNTARPADRSAPSAFPAPPVPSTPPTPTTPADSPAPPVPSALAALVGNTPLLRVSEPLAPAGRGFWAKLEGFNPGGIKDRPGLHMVARARARGELRPGGRIIESTSGTLGLGLALAGMAYGHPVTLVTDPGLEPSMTRLLRAYGARVDIVTEAHPTGGWQQARRERVTELLAAHPGSWCPDQYHNPDNTSAYTPLALELATQLGHIDVLVCSVGTGGHSAGVGRVLRQLYPGIEIVGVDTIGSTIFGQPARARLMRGLGSSIYPRNVAYDTFREVHWVAPHEAVWTCRRLAASHYATGGWSVGAVALVAGWLARTRPAATRVAAVFPDGPQRYLGTVYDDDYCARHGLLDAPPPAEPDVIGRPDEKEVHRWTRCADVVDPLTLPGTATATPEATR</sequence>
<evidence type="ECO:0000256" key="2">
    <source>
        <dbReference type="ARBA" id="ARBA00022898"/>
    </source>
</evidence>
<evidence type="ECO:0000313" key="6">
    <source>
        <dbReference type="Proteomes" id="UP000608024"/>
    </source>
</evidence>
<evidence type="ECO:0000313" key="5">
    <source>
        <dbReference type="EMBL" id="GHE82646.1"/>
    </source>
</evidence>
<name>A0A919A0W5_9ACTN</name>
<dbReference type="EMBL" id="BNBT01000125">
    <property type="protein sequence ID" value="GHE82646.1"/>
    <property type="molecule type" value="Genomic_DNA"/>
</dbReference>
<proteinExistence type="predicted"/>